<sequence>MRQLALATLLLASGASGHAALSFPRPRNAADGSLAPWTSWAYPCDKSHSGANCSISFCEHGHDCQGSCPIAARSGVKGALTASNGQACYWFSNGCTVGCARCDGSSNHVGHGSQRFLFKGMSAAALRARNLSIEDPFSPPPGALALNQTTAKSLAIAPNCADPKTAPTVCDPRLRTANTQAACGSKDDVYYYSPWRAPGAAPVIDACGMAGGRFPGQGVGGAGAQFQNSSVMRQGDAGSALPRGPPAAVWRAGDSPEVGWTVMANHGGGYAYRLAPADAPLTEDTFRKLPLAFDGPSALRWDGDRAADMRFDSAARGWQVSTGTVPAGSSWRKNPIPSGLWEREGPTFRPVCDESAACVRGYSTGGAAQGECRCSGWSNGGPLLPNVEVVDRVALPASLSPGRYVLQWRWDCEESDQVWASCSDVQVVAAATGAEPEAKAGVSAA</sequence>
<evidence type="ECO:0000256" key="1">
    <source>
        <dbReference type="SAM" id="SignalP"/>
    </source>
</evidence>
<dbReference type="RefSeq" id="XP_005758934.1">
    <property type="nucleotide sequence ID" value="XM_005758877.1"/>
</dbReference>
<protein>
    <recommendedName>
        <fullName evidence="4">Chitin-binding type-4 domain-containing protein</fullName>
    </recommendedName>
</protein>
<dbReference type="PaxDb" id="2903-EOD06505"/>
<dbReference type="AlphaFoldDB" id="A0A0D3I5H0"/>
<reference evidence="3" key="1">
    <citation type="journal article" date="2013" name="Nature">
        <title>Pan genome of the phytoplankton Emiliania underpins its global distribution.</title>
        <authorList>
            <person name="Read B.A."/>
            <person name="Kegel J."/>
            <person name="Klute M.J."/>
            <person name="Kuo A."/>
            <person name="Lefebvre S.C."/>
            <person name="Maumus F."/>
            <person name="Mayer C."/>
            <person name="Miller J."/>
            <person name="Monier A."/>
            <person name="Salamov A."/>
            <person name="Young J."/>
            <person name="Aguilar M."/>
            <person name="Claverie J.M."/>
            <person name="Frickenhaus S."/>
            <person name="Gonzalez K."/>
            <person name="Herman E.K."/>
            <person name="Lin Y.C."/>
            <person name="Napier J."/>
            <person name="Ogata H."/>
            <person name="Sarno A.F."/>
            <person name="Shmutz J."/>
            <person name="Schroeder D."/>
            <person name="de Vargas C."/>
            <person name="Verret F."/>
            <person name="von Dassow P."/>
            <person name="Valentin K."/>
            <person name="Van de Peer Y."/>
            <person name="Wheeler G."/>
            <person name="Dacks J.B."/>
            <person name="Delwiche C.F."/>
            <person name="Dyhrman S.T."/>
            <person name="Glockner G."/>
            <person name="John U."/>
            <person name="Richards T."/>
            <person name="Worden A.Z."/>
            <person name="Zhang X."/>
            <person name="Grigoriev I.V."/>
            <person name="Allen A.E."/>
            <person name="Bidle K."/>
            <person name="Borodovsky M."/>
            <person name="Bowler C."/>
            <person name="Brownlee C."/>
            <person name="Cock J.M."/>
            <person name="Elias M."/>
            <person name="Gladyshev V.N."/>
            <person name="Groth M."/>
            <person name="Guda C."/>
            <person name="Hadaegh A."/>
            <person name="Iglesias-Rodriguez M.D."/>
            <person name="Jenkins J."/>
            <person name="Jones B.M."/>
            <person name="Lawson T."/>
            <person name="Leese F."/>
            <person name="Lindquist E."/>
            <person name="Lobanov A."/>
            <person name="Lomsadze A."/>
            <person name="Malik S.B."/>
            <person name="Marsh M.E."/>
            <person name="Mackinder L."/>
            <person name="Mock T."/>
            <person name="Mueller-Roeber B."/>
            <person name="Pagarete A."/>
            <person name="Parker M."/>
            <person name="Probert I."/>
            <person name="Quesneville H."/>
            <person name="Raines C."/>
            <person name="Rensing S.A."/>
            <person name="Riano-Pachon D.M."/>
            <person name="Richier S."/>
            <person name="Rokitta S."/>
            <person name="Shiraiwa Y."/>
            <person name="Soanes D.M."/>
            <person name="van der Giezen M."/>
            <person name="Wahlund T.M."/>
            <person name="Williams B."/>
            <person name="Wilson W."/>
            <person name="Wolfe G."/>
            <person name="Wurch L.L."/>
        </authorList>
    </citation>
    <scope>NUCLEOTIDE SEQUENCE</scope>
</reference>
<dbReference type="GeneID" id="17252693"/>
<reference evidence="2" key="2">
    <citation type="submission" date="2024-10" db="UniProtKB">
        <authorList>
            <consortium name="EnsemblProtists"/>
        </authorList>
    </citation>
    <scope>IDENTIFICATION</scope>
</reference>
<dbReference type="eggNOG" id="ENOG502S3RZ">
    <property type="taxonomic scope" value="Eukaryota"/>
</dbReference>
<evidence type="ECO:0000313" key="2">
    <source>
        <dbReference type="EnsemblProtists" id="EOD06505"/>
    </source>
</evidence>
<evidence type="ECO:0008006" key="4">
    <source>
        <dbReference type="Google" id="ProtNLM"/>
    </source>
</evidence>
<dbReference type="Proteomes" id="UP000013827">
    <property type="component" value="Unassembled WGS sequence"/>
</dbReference>
<dbReference type="EnsemblProtists" id="EOD06505">
    <property type="protein sequence ID" value="EOD06505"/>
    <property type="gene ID" value="EMIHUDRAFT_438669"/>
</dbReference>
<feature type="signal peptide" evidence="1">
    <location>
        <begin position="1"/>
        <end position="19"/>
    </location>
</feature>
<keyword evidence="3" id="KW-1185">Reference proteome</keyword>
<dbReference type="KEGG" id="ehx:EMIHUDRAFT_438669"/>
<organism evidence="2 3">
    <name type="scientific">Emiliania huxleyi (strain CCMP1516)</name>
    <dbReference type="NCBI Taxonomy" id="280463"/>
    <lineage>
        <taxon>Eukaryota</taxon>
        <taxon>Haptista</taxon>
        <taxon>Haptophyta</taxon>
        <taxon>Prymnesiophyceae</taxon>
        <taxon>Isochrysidales</taxon>
        <taxon>Noelaerhabdaceae</taxon>
        <taxon>Emiliania</taxon>
    </lineage>
</organism>
<keyword evidence="1" id="KW-0732">Signal</keyword>
<dbReference type="HOGENOM" id="CLU_765998_0_0_1"/>
<accession>A0A0D3I5H0</accession>
<evidence type="ECO:0000313" key="3">
    <source>
        <dbReference type="Proteomes" id="UP000013827"/>
    </source>
</evidence>
<name>A0A0D3I5H0_EMIH1</name>
<feature type="chain" id="PRO_5044290928" description="Chitin-binding type-4 domain-containing protein" evidence="1">
    <location>
        <begin position="20"/>
        <end position="445"/>
    </location>
</feature>
<proteinExistence type="predicted"/>